<comment type="similarity">
    <text evidence="2 10">Belongs to the amino acid/polyamine transporter 2 family. Mtr/TnaB/TyrP permease subfamily.</text>
</comment>
<evidence type="ECO:0000256" key="2">
    <source>
        <dbReference type="ARBA" id="ARBA00005452"/>
    </source>
</evidence>
<feature type="transmembrane region" description="Helical" evidence="10">
    <location>
        <begin position="72"/>
        <end position="94"/>
    </location>
</feature>
<dbReference type="GO" id="GO:0005886">
    <property type="term" value="C:plasma membrane"/>
    <property type="evidence" value="ECO:0007669"/>
    <property type="project" value="UniProtKB-SubCell"/>
</dbReference>
<evidence type="ECO:0000256" key="6">
    <source>
        <dbReference type="ARBA" id="ARBA00022692"/>
    </source>
</evidence>
<feature type="transmembrane region" description="Helical" evidence="10">
    <location>
        <begin position="346"/>
        <end position="365"/>
    </location>
</feature>
<dbReference type="PRINTS" id="PR00166">
    <property type="entry name" value="AROAAPRMEASE"/>
</dbReference>
<organism evidence="11 12">
    <name type="scientific">Pseudoalteromonas maricaloris</name>
    <dbReference type="NCBI Taxonomy" id="184924"/>
    <lineage>
        <taxon>Bacteria</taxon>
        <taxon>Pseudomonadati</taxon>
        <taxon>Pseudomonadota</taxon>
        <taxon>Gammaproteobacteria</taxon>
        <taxon>Alteromonadales</taxon>
        <taxon>Pseudoalteromonadaceae</taxon>
        <taxon>Pseudoalteromonas</taxon>
    </lineage>
</organism>
<accession>A0A8I2H6D9</accession>
<dbReference type="Gene3D" id="1.20.1740.10">
    <property type="entry name" value="Amino acid/polyamine transporter I"/>
    <property type="match status" value="1"/>
</dbReference>
<evidence type="ECO:0000256" key="7">
    <source>
        <dbReference type="ARBA" id="ARBA00022970"/>
    </source>
</evidence>
<feature type="transmembrane region" description="Helical" evidence="10">
    <location>
        <begin position="308"/>
        <end position="334"/>
    </location>
</feature>
<keyword evidence="7 10" id="KW-0029">Amino-acid transport</keyword>
<dbReference type="PROSITE" id="PS00594">
    <property type="entry name" value="AROMATIC_AA_PERMEASE_1"/>
    <property type="match status" value="1"/>
</dbReference>
<evidence type="ECO:0000256" key="1">
    <source>
        <dbReference type="ARBA" id="ARBA00004429"/>
    </source>
</evidence>
<keyword evidence="3 10" id="KW-0813">Transport</keyword>
<dbReference type="InterPro" id="IPR018227">
    <property type="entry name" value="Amino_acid_transport_2"/>
</dbReference>
<dbReference type="InterPro" id="IPR013059">
    <property type="entry name" value="Trp_tyr_transpt"/>
</dbReference>
<sequence>MFLTHKFYARIGISSKTVSFPRYSLYLASPDNNNQGQNVLKNKTLGSMLIVAGTTIGAGMLALPIASAGLGFSTAIALLAITWLLMTYTALLMLEVHQYADQDATLNTLAKNLLGKTGQYVANFSMVFLFYALCAAYIAGGGAQLQSKLVSVLGDGITPQLGSVLLAVIIATIVTLGTSTVDKLNQLLFTIKVIVLASLFFILTPYVHGQHLIDMPVEQGLVIAAIPVIFTSFGFHGSIPSIVKYVGVDIRQLRKVMMFGASLPLIIYVFWQLLSQGVMGQESLMASEGLPGFVTSISSIAHNDNVQLFVTVFADLALATSFLGVSLGLFDFFADAFKKQDTKKDRVKTAFITFLPPLGFALFYPKGFIMALGYAAIALVVLAVFLPVAMVWKQRKVRGNDGYQVKGGTLGLGLAAIFGVMIITSQLMQMAGLIPSLG</sequence>
<comment type="caution">
    <text evidence="11">The sequence shown here is derived from an EMBL/GenBank/DDBJ whole genome shotgun (WGS) entry which is preliminary data.</text>
</comment>
<dbReference type="PANTHER" id="PTHR46997">
    <property type="entry name" value="LOW AFFINITY TRYPTOPHAN PERMEASE-RELATED"/>
    <property type="match status" value="1"/>
</dbReference>
<feature type="transmembrane region" description="Helical" evidence="10">
    <location>
        <begin position="371"/>
        <end position="392"/>
    </location>
</feature>
<keyword evidence="8 10" id="KW-1133">Transmembrane helix</keyword>
<dbReference type="GO" id="GO:0003333">
    <property type="term" value="P:amino acid transmembrane transport"/>
    <property type="evidence" value="ECO:0007669"/>
    <property type="project" value="InterPro"/>
</dbReference>
<feature type="transmembrane region" description="Helical" evidence="10">
    <location>
        <begin position="255"/>
        <end position="274"/>
    </location>
</feature>
<keyword evidence="6 10" id="KW-0812">Transmembrane</keyword>
<comment type="function">
    <text evidence="10">Involved in transporting aromatic amino acids across the cytoplasmic membrane.</text>
</comment>
<dbReference type="Pfam" id="PF03222">
    <property type="entry name" value="Trp_Tyr_perm"/>
    <property type="match status" value="1"/>
</dbReference>
<dbReference type="EMBL" id="WEIA01000011">
    <property type="protein sequence ID" value="NLR22862.1"/>
    <property type="molecule type" value="Genomic_DNA"/>
</dbReference>
<keyword evidence="9 10" id="KW-0472">Membrane</keyword>
<reference evidence="11" key="1">
    <citation type="submission" date="2019-10" db="EMBL/GenBank/DDBJ databases">
        <authorList>
            <person name="Paulsen S."/>
        </authorList>
    </citation>
    <scope>NUCLEOTIDE SEQUENCE</scope>
    <source>
        <strain evidence="11">LMG 19692</strain>
    </source>
</reference>
<evidence type="ECO:0000256" key="8">
    <source>
        <dbReference type="ARBA" id="ARBA00022989"/>
    </source>
</evidence>
<proteinExistence type="inferred from homology"/>
<dbReference type="Proteomes" id="UP000646877">
    <property type="component" value="Unassembled WGS sequence"/>
</dbReference>
<comment type="subcellular location">
    <subcellularLocation>
        <location evidence="1 10">Cell inner membrane</location>
        <topology evidence="1 10">Multi-pass membrane protein</topology>
    </subcellularLocation>
</comment>
<evidence type="ECO:0000313" key="11">
    <source>
        <dbReference type="EMBL" id="NLR22862.1"/>
    </source>
</evidence>
<gene>
    <name evidence="11" type="ORF">F9Y85_16430</name>
</gene>
<evidence type="ECO:0000256" key="3">
    <source>
        <dbReference type="ARBA" id="ARBA00022448"/>
    </source>
</evidence>
<evidence type="ECO:0000256" key="9">
    <source>
        <dbReference type="ARBA" id="ARBA00023136"/>
    </source>
</evidence>
<evidence type="ECO:0000256" key="10">
    <source>
        <dbReference type="RuleBase" id="RU367149"/>
    </source>
</evidence>
<dbReference type="AlphaFoldDB" id="A0A8I2H6D9"/>
<protein>
    <recommendedName>
        <fullName evidence="10">Aromatic amino acid permease</fullName>
    </recommendedName>
</protein>
<name>A0A8I2H6D9_9GAMM</name>
<dbReference type="GO" id="GO:0015173">
    <property type="term" value="F:aromatic amino acid transmembrane transporter activity"/>
    <property type="evidence" value="ECO:0007669"/>
    <property type="project" value="UniProtKB-UniRule"/>
</dbReference>
<dbReference type="NCBIfam" id="TIGR00837">
    <property type="entry name" value="araaP"/>
    <property type="match status" value="1"/>
</dbReference>
<feature type="transmembrane region" description="Helical" evidence="10">
    <location>
        <begin position="412"/>
        <end position="434"/>
    </location>
</feature>
<feature type="transmembrane region" description="Helical" evidence="10">
    <location>
        <begin position="120"/>
        <end position="140"/>
    </location>
</feature>
<keyword evidence="5 10" id="KW-0997">Cell inner membrane</keyword>
<evidence type="ECO:0000256" key="4">
    <source>
        <dbReference type="ARBA" id="ARBA00022475"/>
    </source>
</evidence>
<dbReference type="PANTHER" id="PTHR46997:SF2">
    <property type="entry name" value="TYROSINE-SPECIFIC TRANSPORT SYSTEM"/>
    <property type="match status" value="1"/>
</dbReference>
<dbReference type="InterPro" id="IPR013061">
    <property type="entry name" value="Trp/try_permease_CS"/>
</dbReference>
<feature type="transmembrane region" description="Helical" evidence="10">
    <location>
        <begin position="220"/>
        <end position="243"/>
    </location>
</feature>
<feature type="transmembrane region" description="Helical" evidence="10">
    <location>
        <begin position="45"/>
        <end position="66"/>
    </location>
</feature>
<evidence type="ECO:0000256" key="5">
    <source>
        <dbReference type="ARBA" id="ARBA00022519"/>
    </source>
</evidence>
<keyword evidence="4 10" id="KW-1003">Cell membrane</keyword>
<evidence type="ECO:0000313" key="12">
    <source>
        <dbReference type="Proteomes" id="UP000646877"/>
    </source>
</evidence>
<feature type="transmembrane region" description="Helical" evidence="10">
    <location>
        <begin position="160"/>
        <end position="177"/>
    </location>
</feature>
<feature type="transmembrane region" description="Helical" evidence="10">
    <location>
        <begin position="189"/>
        <end position="208"/>
    </location>
</feature>